<dbReference type="AlphaFoldDB" id="A0A6M0REE9"/>
<dbReference type="GO" id="GO:0005829">
    <property type="term" value="C:cytosol"/>
    <property type="evidence" value="ECO:0007669"/>
    <property type="project" value="TreeGrafter"/>
</dbReference>
<comment type="catalytic activity">
    <reaction evidence="3">
        <text>dTDP-4-dehydro-6-deoxy-alpha-D-glucose = dTDP-4-dehydro-beta-L-rhamnose</text>
        <dbReference type="Rhea" id="RHEA:16969"/>
        <dbReference type="ChEBI" id="CHEBI:57649"/>
        <dbReference type="ChEBI" id="CHEBI:62830"/>
        <dbReference type="EC" id="5.1.3.13"/>
    </reaction>
</comment>
<dbReference type="Pfam" id="PF00908">
    <property type="entry name" value="dTDP_sugar_isom"/>
    <property type="match status" value="1"/>
</dbReference>
<dbReference type="RefSeq" id="WP_163662343.1">
    <property type="nucleotide sequence ID" value="NZ_QXHD01000003.1"/>
</dbReference>
<gene>
    <name evidence="4" type="primary">rfbC</name>
    <name evidence="4" type="ORF">DXZ20_02785</name>
</gene>
<dbReference type="EC" id="5.1.3.13" evidence="3"/>
<keyword evidence="3 4" id="KW-0413">Isomerase</keyword>
<dbReference type="EMBL" id="QXHD01000003">
    <property type="protein sequence ID" value="NEZ54634.1"/>
    <property type="molecule type" value="Genomic_DNA"/>
</dbReference>
<comment type="function">
    <text evidence="3">Catalyzes the epimerization of the C3' and C5'positions of dTDP-6-deoxy-D-xylo-4-hexulose, forming dTDP-6-deoxy-L-lyxo-4-hexulose.</text>
</comment>
<name>A0A6M0REE9_9CYAN</name>
<evidence type="ECO:0000313" key="4">
    <source>
        <dbReference type="EMBL" id="NEZ54634.1"/>
    </source>
</evidence>
<dbReference type="Proteomes" id="UP000481033">
    <property type="component" value="Unassembled WGS sequence"/>
</dbReference>
<feature type="site" description="Participates in a stacking interaction with the thymidine ring of dTDP-4-oxo-6-deoxyglucose" evidence="2">
    <location>
        <position position="137"/>
    </location>
</feature>
<dbReference type="InterPro" id="IPR011051">
    <property type="entry name" value="RmlC_Cupin_sf"/>
</dbReference>
<dbReference type="InterPro" id="IPR000888">
    <property type="entry name" value="RmlC-like"/>
</dbReference>
<evidence type="ECO:0000256" key="2">
    <source>
        <dbReference type="PIRSR" id="PIRSR600888-3"/>
    </source>
</evidence>
<sequence>MNVIPTDIPDVLIIEPQVFGDERGFFLESFNQKKFSDETGLNCQFVQDNHSRSRQNILRGLHYQVQQVQGKLVRVVLGEIYDVVVDIRRSSDTFGHWVGATLSAENKRQLWVPPGFAHGFYVLSDSADVLYKTTDYYAPQHERSILWNDTDLAIQWPLVSPTPVLSEKDQQAVQFAIAEVFD</sequence>
<dbReference type="PANTHER" id="PTHR21047:SF2">
    <property type="entry name" value="THYMIDINE DIPHOSPHO-4-KETO-RHAMNOSE 3,5-EPIMERASE"/>
    <property type="match status" value="1"/>
</dbReference>
<comment type="similarity">
    <text evidence="3">Belongs to the dTDP-4-dehydrorhamnose 3,5-epimerase family.</text>
</comment>
<comment type="subunit">
    <text evidence="3">Homodimer.</text>
</comment>
<dbReference type="CDD" id="cd00438">
    <property type="entry name" value="cupin_RmlC"/>
    <property type="match status" value="1"/>
</dbReference>
<organism evidence="4 5">
    <name type="scientific">Adonisia turfae CCMR0081</name>
    <dbReference type="NCBI Taxonomy" id="2292702"/>
    <lineage>
        <taxon>Bacteria</taxon>
        <taxon>Bacillati</taxon>
        <taxon>Cyanobacteriota</taxon>
        <taxon>Adonisia</taxon>
        <taxon>Adonisia turfae</taxon>
    </lineage>
</organism>
<comment type="pathway">
    <text evidence="3">Carbohydrate biosynthesis; dTDP-L-rhamnose biosynthesis.</text>
</comment>
<keyword evidence="5" id="KW-1185">Reference proteome</keyword>
<feature type="active site" description="Proton donor" evidence="1">
    <location>
        <position position="131"/>
    </location>
</feature>
<dbReference type="GO" id="GO:0019305">
    <property type="term" value="P:dTDP-rhamnose biosynthetic process"/>
    <property type="evidence" value="ECO:0007669"/>
    <property type="project" value="UniProtKB-UniRule"/>
</dbReference>
<dbReference type="UniPathway" id="UPA00124"/>
<dbReference type="Gene3D" id="2.60.120.10">
    <property type="entry name" value="Jelly Rolls"/>
    <property type="match status" value="1"/>
</dbReference>
<evidence type="ECO:0000313" key="5">
    <source>
        <dbReference type="Proteomes" id="UP000481033"/>
    </source>
</evidence>
<evidence type="ECO:0000256" key="3">
    <source>
        <dbReference type="RuleBase" id="RU364069"/>
    </source>
</evidence>
<dbReference type="PANTHER" id="PTHR21047">
    <property type="entry name" value="DTDP-6-DEOXY-D-GLUCOSE-3,5 EPIMERASE"/>
    <property type="match status" value="1"/>
</dbReference>
<feature type="active site" description="Proton acceptor" evidence="1">
    <location>
        <position position="62"/>
    </location>
</feature>
<dbReference type="SUPFAM" id="SSF51182">
    <property type="entry name" value="RmlC-like cupins"/>
    <property type="match status" value="1"/>
</dbReference>
<accession>A0A6M0REE9</accession>
<dbReference type="InterPro" id="IPR014710">
    <property type="entry name" value="RmlC-like_jellyroll"/>
</dbReference>
<dbReference type="GO" id="GO:0000271">
    <property type="term" value="P:polysaccharide biosynthetic process"/>
    <property type="evidence" value="ECO:0007669"/>
    <property type="project" value="TreeGrafter"/>
</dbReference>
<dbReference type="GO" id="GO:0008830">
    <property type="term" value="F:dTDP-4-dehydrorhamnose 3,5-epimerase activity"/>
    <property type="evidence" value="ECO:0007669"/>
    <property type="project" value="UniProtKB-UniRule"/>
</dbReference>
<proteinExistence type="inferred from homology"/>
<protein>
    <recommendedName>
        <fullName evidence="3">dTDP-4-dehydrorhamnose 3,5-epimerase</fullName>
        <ecNumber evidence="3">5.1.3.13</ecNumber>
    </recommendedName>
    <alternativeName>
        <fullName evidence="3">Thymidine diphospho-4-keto-rhamnose 3,5-epimerase</fullName>
    </alternativeName>
</protein>
<reference evidence="4 5" key="1">
    <citation type="journal article" date="2020" name="Microb. Ecol.">
        <title>Ecogenomics of the Marine Benthic Filamentous Cyanobacterium Adonisia.</title>
        <authorList>
            <person name="Walter J.M."/>
            <person name="Coutinho F.H."/>
            <person name="Leomil L."/>
            <person name="Hargreaves P.I."/>
            <person name="Campeao M.E."/>
            <person name="Vieira V.V."/>
            <person name="Silva B.S."/>
            <person name="Fistarol G.O."/>
            <person name="Salomon P.S."/>
            <person name="Sawabe T."/>
            <person name="Mino S."/>
            <person name="Hosokawa M."/>
            <person name="Miyashita H."/>
            <person name="Maruyama F."/>
            <person name="van Verk M.C."/>
            <person name="Dutilh B.E."/>
            <person name="Thompson C.C."/>
            <person name="Thompson F.L."/>
        </authorList>
    </citation>
    <scope>NUCLEOTIDE SEQUENCE [LARGE SCALE GENOMIC DNA]</scope>
    <source>
        <strain evidence="4 5">CCMR0081</strain>
    </source>
</reference>
<evidence type="ECO:0000256" key="1">
    <source>
        <dbReference type="PIRSR" id="PIRSR600888-1"/>
    </source>
</evidence>
<comment type="caution">
    <text evidence="4">The sequence shown here is derived from an EMBL/GenBank/DDBJ whole genome shotgun (WGS) entry which is preliminary data.</text>
</comment>
<dbReference type="NCBIfam" id="TIGR01221">
    <property type="entry name" value="rmlC"/>
    <property type="match status" value="1"/>
</dbReference>